<comment type="caution">
    <text evidence="1">The sequence shown here is derived from an EMBL/GenBank/DDBJ whole genome shotgun (WGS) entry which is preliminary data.</text>
</comment>
<evidence type="ECO:0000313" key="1">
    <source>
        <dbReference type="EMBL" id="NVN47368.1"/>
    </source>
</evidence>
<dbReference type="Proteomes" id="UP001516351">
    <property type="component" value="Unassembled WGS sequence"/>
</dbReference>
<reference evidence="1 2" key="1">
    <citation type="submission" date="2020-06" db="EMBL/GenBank/DDBJ databases">
        <title>Synonyms of Asaia species.</title>
        <authorList>
            <person name="Sombolestani A."/>
        </authorList>
    </citation>
    <scope>NUCLEOTIDE SEQUENCE [LARGE SCALE GENOMIC DNA]</scope>
    <source>
        <strain evidence="1 2">LMG 27047</strain>
    </source>
</reference>
<accession>A0ABX2P5Z4</accession>
<dbReference type="InterPro" id="IPR036514">
    <property type="entry name" value="SGNH_hydro_sf"/>
</dbReference>
<name>A0ABX2P5Z4_9PROT</name>
<sequence>MAWIPATHTTFTGPVSAGAAGSQLQNGWYDVSGNIWSINAQGQLASVQATTPKNNGLLSFPFSNNGAVNQRASARLVINNPTAMGTFIVLRSDLNTSGATEYEMSCSGNGMSYFLVSGGNSLNGTNKGYTRSLVAGEVVTLTVECIQGNGSTVITGSVVDSTGATLASLSVTDTTAAMQNKVGTIGIFQNEGSTSANGAANLTLVQSIDTYYYSAASQPVSVSDSSFLFSPGNWTGDNGRGGSVSRRAWNCGAWFEFSIAASASPVAVLALGSYLCGSRVNLYVNGIETASIAANGIIAVPGLTASATNLVRVEVVSTPQNRRWNGGVNSVLMLGAYIDPQSAVTPARALGRWGMMVGSSITEGALANNGADYWPYDYSGLLASSLRGKGIDICMSAACFSDYVIPGDSDGTVPPYYMVSGGTYDPARSRWNLCDQGVSLLDANQQISAYGATGTAPDFVLINYCSNGASGGTNIVDLSAAMYGCMTAIRAAAPEAYIFIVVPFGFHVPSSYPAIYLQMMQDTFARYQAANPADRRVVFIDIGESLSKRITYGRGVYTAGDGRHPFLAGHALVAPVIADRIREAMKTESYSFF</sequence>
<gene>
    <name evidence="1" type="ORF">HW542_11190</name>
</gene>
<proteinExistence type="predicted"/>
<protein>
    <recommendedName>
        <fullName evidence="3">SGNH hydrolase-type esterase domain-containing protein</fullName>
    </recommendedName>
</protein>
<organism evidence="1 2">
    <name type="scientific">Asaia spathodeae</name>
    <dbReference type="NCBI Taxonomy" id="657016"/>
    <lineage>
        <taxon>Bacteria</taxon>
        <taxon>Pseudomonadati</taxon>
        <taxon>Pseudomonadota</taxon>
        <taxon>Alphaproteobacteria</taxon>
        <taxon>Acetobacterales</taxon>
        <taxon>Acetobacteraceae</taxon>
        <taxon>Asaia</taxon>
    </lineage>
</organism>
<evidence type="ECO:0000313" key="2">
    <source>
        <dbReference type="Proteomes" id="UP001516351"/>
    </source>
</evidence>
<dbReference type="EMBL" id="JABXXV010000006">
    <property type="protein sequence ID" value="NVN47368.1"/>
    <property type="molecule type" value="Genomic_DNA"/>
</dbReference>
<dbReference type="RefSeq" id="WP_267311812.1">
    <property type="nucleotide sequence ID" value="NZ_JABXXV010000006.1"/>
</dbReference>
<evidence type="ECO:0008006" key="3">
    <source>
        <dbReference type="Google" id="ProtNLM"/>
    </source>
</evidence>
<keyword evidence="2" id="KW-1185">Reference proteome</keyword>
<dbReference type="Gene3D" id="3.40.50.1110">
    <property type="entry name" value="SGNH hydrolase"/>
    <property type="match status" value="1"/>
</dbReference>
<dbReference type="SUPFAM" id="SSF52266">
    <property type="entry name" value="SGNH hydrolase"/>
    <property type="match status" value="1"/>
</dbReference>